<dbReference type="EMBL" id="MSTI01000062">
    <property type="protein sequence ID" value="OLV18644.1"/>
    <property type="molecule type" value="Genomic_DNA"/>
</dbReference>
<comment type="caution">
    <text evidence="2">The sequence shown here is derived from an EMBL/GenBank/DDBJ whole genome shotgun (WGS) entry which is preliminary data.</text>
</comment>
<proteinExistence type="predicted"/>
<organism evidence="2 3">
    <name type="scientific">Deinococcus marmoris</name>
    <dbReference type="NCBI Taxonomy" id="249408"/>
    <lineage>
        <taxon>Bacteria</taxon>
        <taxon>Thermotogati</taxon>
        <taxon>Deinococcota</taxon>
        <taxon>Deinococci</taxon>
        <taxon>Deinococcales</taxon>
        <taxon>Deinococcaceae</taxon>
        <taxon>Deinococcus</taxon>
    </lineage>
</organism>
<protein>
    <submittedName>
        <fullName evidence="2">Uncharacterized protein</fullName>
    </submittedName>
</protein>
<sequence>MNWNQALFPQAGPLRVVQGEARREEPSFFPPTHLELQLQGAPDAYGIETTVSIYPLAALLQKYPEQTEGSVGQQVKALRSLLENPAPLNTAAAFRLPAIDTVNASLAVAGARKSLSSANLRGVRYLGAFSQDVRRFASTDVRYVFQGISRDGRYLVTVNGSFSGNVLPTRESLEGSGYDVAPQPQDNDKDRARYEGEVNTYFAGVNSTLDQSNSNPEVTRLDQFVELLQLR</sequence>
<reference evidence="2 3" key="1">
    <citation type="submission" date="2017-01" db="EMBL/GenBank/DDBJ databases">
        <title>Genome Analysis of Deinococcus marmoris KOPRI26562.</title>
        <authorList>
            <person name="Kim J.H."/>
            <person name="Oh H.-M."/>
        </authorList>
    </citation>
    <scope>NUCLEOTIDE SEQUENCE [LARGE SCALE GENOMIC DNA]</scope>
    <source>
        <strain evidence="2 3">KOPRI26562</strain>
    </source>
</reference>
<dbReference type="EMBL" id="MSTI01000107">
    <property type="protein sequence ID" value="OLV17295.1"/>
    <property type="molecule type" value="Genomic_DNA"/>
</dbReference>
<name>A0A1U7P0F6_9DEIO</name>
<keyword evidence="3" id="KW-1185">Reference proteome</keyword>
<accession>A0A1U7P0F6</accession>
<evidence type="ECO:0000313" key="2">
    <source>
        <dbReference type="EMBL" id="OLV18644.1"/>
    </source>
</evidence>
<evidence type="ECO:0000313" key="3">
    <source>
        <dbReference type="Proteomes" id="UP000186607"/>
    </source>
</evidence>
<evidence type="ECO:0000313" key="1">
    <source>
        <dbReference type="EMBL" id="OLV17295.1"/>
    </source>
</evidence>
<gene>
    <name evidence="2" type="ORF">BOO71_0004972</name>
    <name evidence="1" type="ORF">BOO71_0009499</name>
</gene>
<dbReference type="Proteomes" id="UP000186607">
    <property type="component" value="Unassembled WGS sequence"/>
</dbReference>
<dbReference type="AlphaFoldDB" id="A0A1U7P0F6"/>